<dbReference type="SUPFAM" id="SSF46785">
    <property type="entry name" value="Winged helix' DNA-binding domain"/>
    <property type="match status" value="1"/>
</dbReference>
<dbReference type="Gene3D" id="3.40.190.10">
    <property type="entry name" value="Periplasmic binding protein-like II"/>
    <property type="match status" value="2"/>
</dbReference>
<dbReference type="InterPro" id="IPR050176">
    <property type="entry name" value="LTTR"/>
</dbReference>
<feature type="domain" description="HTH lysR-type" evidence="5">
    <location>
        <begin position="9"/>
        <end position="66"/>
    </location>
</feature>
<dbReference type="Proteomes" id="UP000215126">
    <property type="component" value="Chromosome 1"/>
</dbReference>
<dbReference type="RefSeq" id="WP_072633335.1">
    <property type="nucleotide sequence ID" value="NZ_CABPRX010000013.1"/>
</dbReference>
<dbReference type="InterPro" id="IPR005119">
    <property type="entry name" value="LysR_subst-bd"/>
</dbReference>
<dbReference type="Pfam" id="PF00126">
    <property type="entry name" value="HTH_1"/>
    <property type="match status" value="1"/>
</dbReference>
<reference evidence="6 7" key="1">
    <citation type="submission" date="2017-06" db="EMBL/GenBank/DDBJ databases">
        <authorList>
            <consortium name="Pathogen Informatics"/>
        </authorList>
    </citation>
    <scope>NUCLEOTIDE SEQUENCE [LARGE SCALE GENOMIC DNA]</scope>
    <source>
        <strain evidence="6 7">NCTC13161</strain>
    </source>
</reference>
<dbReference type="OrthoDB" id="8809624at2"/>
<keyword evidence="7" id="KW-1185">Reference proteome</keyword>
<evidence type="ECO:0000256" key="3">
    <source>
        <dbReference type="ARBA" id="ARBA00023125"/>
    </source>
</evidence>
<evidence type="ECO:0000256" key="4">
    <source>
        <dbReference type="ARBA" id="ARBA00023163"/>
    </source>
</evidence>
<dbReference type="InterPro" id="IPR036390">
    <property type="entry name" value="WH_DNA-bd_sf"/>
</dbReference>
<dbReference type="AlphaFoldDB" id="A0A239SSD2"/>
<dbReference type="Gene3D" id="1.10.10.10">
    <property type="entry name" value="Winged helix-like DNA-binding domain superfamily/Winged helix DNA-binding domain"/>
    <property type="match status" value="1"/>
</dbReference>
<name>A0A239SSD2_9BURK</name>
<accession>A0A239SSD2</accession>
<dbReference type="STRING" id="93222.NA29_23800"/>
<dbReference type="PANTHER" id="PTHR30579:SF7">
    <property type="entry name" value="HTH-TYPE TRANSCRIPTIONAL REGULATOR LRHA-RELATED"/>
    <property type="match status" value="1"/>
</dbReference>
<comment type="similarity">
    <text evidence="1">Belongs to the LysR transcriptional regulatory family.</text>
</comment>
<evidence type="ECO:0000256" key="2">
    <source>
        <dbReference type="ARBA" id="ARBA00023015"/>
    </source>
</evidence>
<evidence type="ECO:0000256" key="1">
    <source>
        <dbReference type="ARBA" id="ARBA00009437"/>
    </source>
</evidence>
<dbReference type="GO" id="GO:0003677">
    <property type="term" value="F:DNA binding"/>
    <property type="evidence" value="ECO:0007669"/>
    <property type="project" value="UniProtKB-KW"/>
</dbReference>
<dbReference type="EMBL" id="LT906435">
    <property type="protein sequence ID" value="SNU87738.1"/>
    <property type="molecule type" value="Genomic_DNA"/>
</dbReference>
<keyword evidence="3" id="KW-0238">DNA-binding</keyword>
<evidence type="ECO:0000313" key="6">
    <source>
        <dbReference type="EMBL" id="SNU87738.1"/>
    </source>
</evidence>
<keyword evidence="4" id="KW-0804">Transcription</keyword>
<dbReference type="PRINTS" id="PR00039">
    <property type="entry name" value="HTHLYSR"/>
</dbReference>
<evidence type="ECO:0000313" key="7">
    <source>
        <dbReference type="Proteomes" id="UP000215126"/>
    </source>
</evidence>
<gene>
    <name evidence="6" type="primary">allS_2</name>
    <name evidence="6" type="ORF">SAMEA4530655_03947</name>
</gene>
<dbReference type="GO" id="GO:0003700">
    <property type="term" value="F:DNA-binding transcription factor activity"/>
    <property type="evidence" value="ECO:0007669"/>
    <property type="project" value="InterPro"/>
</dbReference>
<dbReference type="KEGG" id="pspu:NA29_23800"/>
<organism evidence="6 7">
    <name type="scientific">Pandoraea sputorum</name>
    <dbReference type="NCBI Taxonomy" id="93222"/>
    <lineage>
        <taxon>Bacteria</taxon>
        <taxon>Pseudomonadati</taxon>
        <taxon>Pseudomonadota</taxon>
        <taxon>Betaproteobacteria</taxon>
        <taxon>Burkholderiales</taxon>
        <taxon>Burkholderiaceae</taxon>
        <taxon>Pandoraea</taxon>
    </lineage>
</organism>
<keyword evidence="2" id="KW-0805">Transcription regulation</keyword>
<dbReference type="FunFam" id="1.10.10.10:FF:000001">
    <property type="entry name" value="LysR family transcriptional regulator"/>
    <property type="match status" value="1"/>
</dbReference>
<dbReference type="SUPFAM" id="SSF53850">
    <property type="entry name" value="Periplasmic binding protein-like II"/>
    <property type="match status" value="1"/>
</dbReference>
<evidence type="ECO:0000259" key="5">
    <source>
        <dbReference type="PROSITE" id="PS50931"/>
    </source>
</evidence>
<dbReference type="PANTHER" id="PTHR30579">
    <property type="entry name" value="TRANSCRIPTIONAL REGULATOR"/>
    <property type="match status" value="1"/>
</dbReference>
<protein>
    <submittedName>
        <fullName evidence="6">HTH-type transcriptional activator AllS</fullName>
    </submittedName>
</protein>
<dbReference type="Pfam" id="PF03466">
    <property type="entry name" value="LysR_substrate"/>
    <property type="match status" value="1"/>
</dbReference>
<sequence length="314" mass="33615">MGEIMAPGFDFDQLRTFVAVAEAGSLSAAAPRVFLSQSSVSEQMRKLEERIGVTLFTRGKQGVATTPAGERLLGHARHLLAQSESAWHDVRGFSLSGELRLAITDYFRPGDVARMLRHLGVAYPSLRIHVTILKSGVIESGYDTGDFDIGLSMRILGKSLGRDAVAGTRALGRESLDWVASSDFVLDADAPLPLLVLPDTCALHRFTTQWLDEQQVPYTIAHVASGVAGLQLALSAGLGVACLNTSAAGPSLARVDKLMPGRRLPPLPEAEFHLLPARRGEPEWVTQARDALAEHLTTSASLTSAPSATSVTTR</sequence>
<dbReference type="InterPro" id="IPR000847">
    <property type="entry name" value="LysR_HTH_N"/>
</dbReference>
<dbReference type="PROSITE" id="PS50931">
    <property type="entry name" value="HTH_LYSR"/>
    <property type="match status" value="1"/>
</dbReference>
<dbReference type="InterPro" id="IPR036388">
    <property type="entry name" value="WH-like_DNA-bd_sf"/>
</dbReference>
<proteinExistence type="inferred from homology"/>
<dbReference type="GeneID" id="88096543"/>